<dbReference type="Pfam" id="PF13302">
    <property type="entry name" value="Acetyltransf_3"/>
    <property type="match status" value="1"/>
</dbReference>
<dbReference type="PROSITE" id="PS51186">
    <property type="entry name" value="GNAT"/>
    <property type="match status" value="1"/>
</dbReference>
<dbReference type="CDD" id="cd00038">
    <property type="entry name" value="CAP_ED"/>
    <property type="match status" value="1"/>
</dbReference>
<dbReference type="InterPro" id="IPR018490">
    <property type="entry name" value="cNMP-bd_dom_sf"/>
</dbReference>
<organism evidence="3 4">
    <name type="scientific">Mycolicibacterium gilvum</name>
    <dbReference type="NCBI Taxonomy" id="1804"/>
    <lineage>
        <taxon>Bacteria</taxon>
        <taxon>Bacillati</taxon>
        <taxon>Actinomycetota</taxon>
        <taxon>Actinomycetes</taxon>
        <taxon>Mycobacteriales</taxon>
        <taxon>Mycobacteriaceae</taxon>
        <taxon>Mycolicibacterium</taxon>
    </lineage>
</organism>
<dbReference type="SUPFAM" id="SSF55729">
    <property type="entry name" value="Acyl-CoA N-acyltransferases (Nat)"/>
    <property type="match status" value="1"/>
</dbReference>
<evidence type="ECO:0000259" key="1">
    <source>
        <dbReference type="PROSITE" id="PS50042"/>
    </source>
</evidence>
<feature type="domain" description="Cyclic nucleotide-binding" evidence="1">
    <location>
        <begin position="19"/>
        <end position="121"/>
    </location>
</feature>
<dbReference type="SUPFAM" id="SSF51206">
    <property type="entry name" value="cAMP-binding domain-like"/>
    <property type="match status" value="1"/>
</dbReference>
<dbReference type="PROSITE" id="PS50042">
    <property type="entry name" value="CNMP_BINDING_3"/>
    <property type="match status" value="1"/>
</dbReference>
<dbReference type="InterPro" id="IPR000595">
    <property type="entry name" value="cNMP-bd_dom"/>
</dbReference>
<sequence>MNVAGVTAVRADDLAGLAVFDGITTEALVPLAAQLRPLTAAAGQVLMQQGELAVSFLLIGSGRAEVTHTGEDGHDTVAMLEPGLIVGEIALLRDAARTATVIATEPLTGWVGGREAFATMLDVPGMMGKLVRTARQRLAAYITPIPVQARDGTVLYLRPVLPGDIERTTSGQVEFSSETLYRRFQSVRSPTRSLMAYLFEVDYLDHFVFVLTEGVDGPVVADVRFVRDEKNPAEAEIAFIVGDAYQHRGVGTLLMAAISVAAASDGVQRFTARVLTDNYAMRAILDRFGARWRRDDLGVVVTEIAVPPVKDLPLSRELADQIRAVTRQAVRAVG</sequence>
<dbReference type="InterPro" id="IPR000182">
    <property type="entry name" value="GNAT_dom"/>
</dbReference>
<dbReference type="InterPro" id="IPR016181">
    <property type="entry name" value="Acyl_CoA_acyltransferase"/>
</dbReference>
<dbReference type="Gene3D" id="3.40.630.30">
    <property type="match status" value="1"/>
</dbReference>
<dbReference type="InterPro" id="IPR018488">
    <property type="entry name" value="cNMP-bd_CS"/>
</dbReference>
<accession>A0A378SR59</accession>
<feature type="domain" description="N-acetyltransferase" evidence="2">
    <location>
        <begin position="155"/>
        <end position="319"/>
    </location>
</feature>
<dbReference type="GO" id="GO:0005829">
    <property type="term" value="C:cytosol"/>
    <property type="evidence" value="ECO:0007669"/>
    <property type="project" value="TreeGrafter"/>
</dbReference>
<dbReference type="PANTHER" id="PTHR24567">
    <property type="entry name" value="CRP FAMILY TRANSCRIPTIONAL REGULATORY PROTEIN"/>
    <property type="match status" value="1"/>
</dbReference>
<dbReference type="GO" id="GO:0016747">
    <property type="term" value="F:acyltransferase activity, transferring groups other than amino-acyl groups"/>
    <property type="evidence" value="ECO:0007669"/>
    <property type="project" value="InterPro"/>
</dbReference>
<reference evidence="3 4" key="1">
    <citation type="submission" date="2018-06" db="EMBL/GenBank/DDBJ databases">
        <authorList>
            <consortium name="Pathogen Informatics"/>
            <person name="Doyle S."/>
        </authorList>
    </citation>
    <scope>NUCLEOTIDE SEQUENCE [LARGE SCALE GENOMIC DNA]</scope>
    <source>
        <strain evidence="3 4">NCTC10742</strain>
    </source>
</reference>
<name>A0A378SR59_9MYCO</name>
<dbReference type="SMART" id="SM00100">
    <property type="entry name" value="cNMP"/>
    <property type="match status" value="1"/>
</dbReference>
<dbReference type="PANTHER" id="PTHR24567:SF74">
    <property type="entry name" value="HTH-TYPE TRANSCRIPTIONAL REGULATOR ARCR"/>
    <property type="match status" value="1"/>
</dbReference>
<protein>
    <submittedName>
        <fullName evidence="3">cAMP-binding protein</fullName>
    </submittedName>
</protein>
<dbReference type="Proteomes" id="UP000254291">
    <property type="component" value="Unassembled WGS sequence"/>
</dbReference>
<proteinExistence type="predicted"/>
<evidence type="ECO:0000259" key="2">
    <source>
        <dbReference type="PROSITE" id="PS51186"/>
    </source>
</evidence>
<gene>
    <name evidence="3" type="ORF">NCTC10742_04530</name>
</gene>
<dbReference type="Gene3D" id="2.60.120.10">
    <property type="entry name" value="Jelly Rolls"/>
    <property type="match status" value="1"/>
</dbReference>
<evidence type="ECO:0000313" key="3">
    <source>
        <dbReference type="EMBL" id="STZ45279.1"/>
    </source>
</evidence>
<dbReference type="GO" id="GO:0003700">
    <property type="term" value="F:DNA-binding transcription factor activity"/>
    <property type="evidence" value="ECO:0007669"/>
    <property type="project" value="TreeGrafter"/>
</dbReference>
<dbReference type="InterPro" id="IPR014710">
    <property type="entry name" value="RmlC-like_jellyroll"/>
</dbReference>
<dbReference type="CDD" id="cd04301">
    <property type="entry name" value="NAT_SF"/>
    <property type="match status" value="1"/>
</dbReference>
<dbReference type="InterPro" id="IPR050397">
    <property type="entry name" value="Env_Response_Regulators"/>
</dbReference>
<dbReference type="PROSITE" id="PS00889">
    <property type="entry name" value="CNMP_BINDING_2"/>
    <property type="match status" value="1"/>
</dbReference>
<evidence type="ECO:0000313" key="4">
    <source>
        <dbReference type="Proteomes" id="UP000254291"/>
    </source>
</evidence>
<dbReference type="EMBL" id="UGQM01000001">
    <property type="protein sequence ID" value="STZ45279.1"/>
    <property type="molecule type" value="Genomic_DNA"/>
</dbReference>
<dbReference type="AlphaFoldDB" id="A0A378SR59"/>
<dbReference type="Pfam" id="PF00027">
    <property type="entry name" value="cNMP_binding"/>
    <property type="match status" value="1"/>
</dbReference>